<protein>
    <submittedName>
        <fullName evidence="1">Uncharacterized protein</fullName>
    </submittedName>
</protein>
<evidence type="ECO:0000313" key="1">
    <source>
        <dbReference type="EMBL" id="CAD8861610.1"/>
    </source>
</evidence>
<organism evidence="1">
    <name type="scientific">Noctiluca scintillans</name>
    <name type="common">Sea sparkle</name>
    <name type="synonym">Red tide dinoflagellate</name>
    <dbReference type="NCBI Taxonomy" id="2966"/>
    <lineage>
        <taxon>Eukaryota</taxon>
        <taxon>Sar</taxon>
        <taxon>Alveolata</taxon>
        <taxon>Dinophyceae</taxon>
        <taxon>Noctilucales</taxon>
        <taxon>Noctilucaceae</taxon>
        <taxon>Noctiluca</taxon>
    </lineage>
</organism>
<dbReference type="AlphaFoldDB" id="A0A7S1AQ39"/>
<dbReference type="EMBL" id="HBFQ01050421">
    <property type="protein sequence ID" value="CAD8861610.1"/>
    <property type="molecule type" value="Transcribed_RNA"/>
</dbReference>
<sequence>MKRLWRSNTCRVGVWSARGFAVAGKAALFPSRTSRAYPETHELSKDSPSTLVNPNTDVRLRDAGQLRHLPDVFHGSTLIPNSEVYAGAQGGHPGVQSRGDAARHPLLHVVHHQPSSCLGKRPWEHSSGRRWVADESASSCWAVMVSQKPEVAVAPRTPKGRCLLGCAAHRPVAFARVISEEDETGPSVSVTATASRRRDCSPVVSDRACAQTTELLDRTARAPGPRVSLEAKHCLRDVEMASGTERELLELHRTH</sequence>
<reference evidence="1" key="1">
    <citation type="submission" date="2021-01" db="EMBL/GenBank/DDBJ databases">
        <authorList>
            <person name="Corre E."/>
            <person name="Pelletier E."/>
            <person name="Niang G."/>
            <person name="Scheremetjew M."/>
            <person name="Finn R."/>
            <person name="Kale V."/>
            <person name="Holt S."/>
            <person name="Cochrane G."/>
            <person name="Meng A."/>
            <person name="Brown T."/>
            <person name="Cohen L."/>
        </authorList>
    </citation>
    <scope>NUCLEOTIDE SEQUENCE</scope>
</reference>
<accession>A0A7S1AQ39</accession>
<proteinExistence type="predicted"/>
<gene>
    <name evidence="1" type="ORF">NSCI0253_LOCUS35965</name>
</gene>
<name>A0A7S1AQ39_NOCSC</name>